<evidence type="ECO:0000259" key="1">
    <source>
        <dbReference type="Pfam" id="PF11955"/>
    </source>
</evidence>
<organism evidence="2 3">
    <name type="scientific">Prunus mume</name>
    <name type="common">Japanese apricot</name>
    <name type="synonym">Armeniaca mume</name>
    <dbReference type="NCBI Taxonomy" id="102107"/>
    <lineage>
        <taxon>Eukaryota</taxon>
        <taxon>Viridiplantae</taxon>
        <taxon>Streptophyta</taxon>
        <taxon>Embryophyta</taxon>
        <taxon>Tracheophyta</taxon>
        <taxon>Spermatophyta</taxon>
        <taxon>Magnoliopsida</taxon>
        <taxon>eudicotyledons</taxon>
        <taxon>Gunneridae</taxon>
        <taxon>Pentapetalae</taxon>
        <taxon>rosids</taxon>
        <taxon>fabids</taxon>
        <taxon>Rosales</taxon>
        <taxon>Rosaceae</taxon>
        <taxon>Amygdaloideae</taxon>
        <taxon>Amygdaleae</taxon>
        <taxon>Prunus</taxon>
    </lineage>
</organism>
<name>A0ABM0NKB7_PRUMU</name>
<dbReference type="InterPro" id="IPR045040">
    <property type="entry name" value="PORR_fam"/>
</dbReference>
<dbReference type="Proteomes" id="UP000694861">
    <property type="component" value="Linkage group LG3"/>
</dbReference>
<reference evidence="3" key="2">
    <citation type="submission" date="2025-08" db="UniProtKB">
        <authorList>
            <consortium name="RefSeq"/>
        </authorList>
    </citation>
    <scope>IDENTIFICATION</scope>
</reference>
<accession>A0ABM0NKB7</accession>
<feature type="domain" description="PORR" evidence="1">
    <location>
        <begin position="59"/>
        <end position="397"/>
    </location>
</feature>
<evidence type="ECO:0000313" key="2">
    <source>
        <dbReference type="Proteomes" id="UP000694861"/>
    </source>
</evidence>
<protein>
    <submittedName>
        <fullName evidence="3">Protein ROOT PRIMORDIUM DEFECTIVE 1</fullName>
    </submittedName>
</protein>
<sequence>MQRKTTMLRFHQLLKTSPPCESQAHALSSPIPCHRKASMWVPVKHKSSGGRRPKRKVYHRVHELDKVMDFQKKPALILQLKSIIQSQKHQSLLLRDLEKEVGFVQKWNFMAAIEKYPSIFYVGGGNRTPPFVTLAEKAKKVAREEAEAKDLMEPILVKNLRKLLMLSVDCRVPLENIEFIDSELGLPNDFKKSLLPKYPEIFSVKELNGKLYLHLENWDSSIAVTAREEQLGGELGGEGISAPSGLGNKVRISKDGNFLGPHAFRMSFPAGFRPNTSYLEQLERWQKMDFPSPYLNARRFDIADPKARKRVVAVLHELLSLTMQKRMTSAQLDAFHSEYFLPSKLLLCLIKHPGIFYITNKGARSTVFLKEAYDGLNLINKCPLLLFNDKFVALSGRREINSCKTMHSP</sequence>
<evidence type="ECO:0000313" key="3">
    <source>
        <dbReference type="RefSeq" id="XP_008226067.1"/>
    </source>
</evidence>
<dbReference type="RefSeq" id="XP_008226067.1">
    <property type="nucleotide sequence ID" value="XM_008227845.2"/>
</dbReference>
<dbReference type="GeneID" id="103325668"/>
<gene>
    <name evidence="3" type="primary">LOC103325668</name>
</gene>
<dbReference type="InterPro" id="IPR021099">
    <property type="entry name" value="PORR_domain"/>
</dbReference>
<reference evidence="2" key="1">
    <citation type="journal article" date="2012" name="Nat. Commun.">
        <title>The genome of Prunus mume.</title>
        <authorList>
            <person name="Zhang Q."/>
            <person name="Chen W."/>
            <person name="Sun L."/>
            <person name="Zhao F."/>
            <person name="Huang B."/>
            <person name="Yang W."/>
            <person name="Tao Y."/>
            <person name="Wang J."/>
            <person name="Yuan Z."/>
            <person name="Fan G."/>
            <person name="Xing Z."/>
            <person name="Han C."/>
            <person name="Pan H."/>
            <person name="Zhong X."/>
            <person name="Shi W."/>
            <person name="Liang X."/>
            <person name="Du D."/>
            <person name="Sun F."/>
            <person name="Xu Z."/>
            <person name="Hao R."/>
            <person name="Lv T."/>
            <person name="Lv Y."/>
            <person name="Zheng Z."/>
            <person name="Sun M."/>
            <person name="Luo L."/>
            <person name="Cai M."/>
            <person name="Gao Y."/>
            <person name="Wang J."/>
            <person name="Yin Y."/>
            <person name="Xu X."/>
            <person name="Cheng T."/>
            <person name="Wang J."/>
        </authorList>
    </citation>
    <scope>NUCLEOTIDE SEQUENCE [LARGE SCALE GENOMIC DNA]</scope>
</reference>
<dbReference type="Pfam" id="PF11955">
    <property type="entry name" value="PORR"/>
    <property type="match status" value="1"/>
</dbReference>
<proteinExistence type="predicted"/>
<dbReference type="PANTHER" id="PTHR31476:SF11">
    <property type="entry name" value="UBIQUITIN CARBOXYL-TERMINAL HYDROLASE FAMILY PROTEIN"/>
    <property type="match status" value="1"/>
</dbReference>
<dbReference type="PANTHER" id="PTHR31476">
    <property type="entry name" value="PROTEIN WHAT'S THIS FACTOR 1 HOMOLOG, CHLOROPLASTIC"/>
    <property type="match status" value="1"/>
</dbReference>
<keyword evidence="2" id="KW-1185">Reference proteome</keyword>